<dbReference type="EMBL" id="FOAG01000006">
    <property type="protein sequence ID" value="SEL53817.1"/>
    <property type="molecule type" value="Genomic_DNA"/>
</dbReference>
<dbReference type="Pfam" id="PF10135">
    <property type="entry name" value="Rod-binding"/>
    <property type="match status" value="1"/>
</dbReference>
<dbReference type="AlphaFoldDB" id="A0A1H7R2N9"/>
<name>A0A1H7R2N9_9RHOB</name>
<dbReference type="Proteomes" id="UP000199582">
    <property type="component" value="Unassembled WGS sequence"/>
</dbReference>
<evidence type="ECO:0000313" key="2">
    <source>
        <dbReference type="EMBL" id="SEL53817.1"/>
    </source>
</evidence>
<accession>A0A1H7R2N9</accession>
<organism evidence="2 3">
    <name type="scientific">Roseovarius azorensis</name>
    <dbReference type="NCBI Taxonomy" id="1287727"/>
    <lineage>
        <taxon>Bacteria</taxon>
        <taxon>Pseudomonadati</taxon>
        <taxon>Pseudomonadota</taxon>
        <taxon>Alphaproteobacteria</taxon>
        <taxon>Rhodobacterales</taxon>
        <taxon>Roseobacteraceae</taxon>
        <taxon>Roseovarius</taxon>
    </lineage>
</organism>
<reference evidence="2 3" key="1">
    <citation type="submission" date="2016-10" db="EMBL/GenBank/DDBJ databases">
        <authorList>
            <person name="de Groot N.N."/>
        </authorList>
    </citation>
    <scope>NUCLEOTIDE SEQUENCE [LARGE SCALE GENOMIC DNA]</scope>
    <source>
        <strain evidence="2 3">DSM 100674</strain>
    </source>
</reference>
<dbReference type="InterPro" id="IPR019301">
    <property type="entry name" value="Flagellar_prot_FlgJ_N"/>
</dbReference>
<sequence length="95" mass="10370">MTDHLRIPSIQPPAGRPDRHVALREAAQALEAGFLSEMLKSVRFGEQENALSGSVGEDHFASFHRDALAREMVRSGGIGLTEIILKSLMEKNNGT</sequence>
<evidence type="ECO:0000259" key="1">
    <source>
        <dbReference type="Pfam" id="PF10135"/>
    </source>
</evidence>
<dbReference type="STRING" id="1287727.SAMN05443999_10629"/>
<evidence type="ECO:0000313" key="3">
    <source>
        <dbReference type="Proteomes" id="UP000199582"/>
    </source>
</evidence>
<dbReference type="RefSeq" id="WP_245770659.1">
    <property type="nucleotide sequence ID" value="NZ_FOAG01000006.1"/>
</dbReference>
<keyword evidence="3" id="KW-1185">Reference proteome</keyword>
<feature type="domain" description="Flagellar protein FlgJ N-terminal" evidence="1">
    <location>
        <begin position="37"/>
        <end position="85"/>
    </location>
</feature>
<gene>
    <name evidence="2" type="ORF">SAMN05443999_10629</name>
</gene>
<proteinExistence type="predicted"/>
<protein>
    <submittedName>
        <fullName evidence="2">Rod binding protein</fullName>
    </submittedName>
</protein>